<dbReference type="NCBIfam" id="TIGR01167">
    <property type="entry name" value="LPXTG_anchor"/>
    <property type="match status" value="1"/>
</dbReference>
<dbReference type="PROSITE" id="PS00018">
    <property type="entry name" value="EF_HAND_1"/>
    <property type="match status" value="1"/>
</dbReference>
<dbReference type="Pfam" id="PF00746">
    <property type="entry name" value="Gram_pos_anchor"/>
    <property type="match status" value="1"/>
</dbReference>
<dbReference type="InterPro" id="IPR018247">
    <property type="entry name" value="EF_Hand_1_Ca_BS"/>
</dbReference>
<dbReference type="InterPro" id="IPR042229">
    <property type="entry name" value="Listeria/Bacterioides_rpt_sf"/>
</dbReference>
<dbReference type="Gene3D" id="1.20.5.420">
    <property type="entry name" value="Immunoglobulin FC, subunit C"/>
    <property type="match status" value="7"/>
</dbReference>
<gene>
    <name evidence="8" type="ORF">L2422_01855</name>
</gene>
<dbReference type="Pfam" id="PF01468">
    <property type="entry name" value="GA"/>
    <property type="match status" value="4"/>
</dbReference>
<dbReference type="EMBL" id="JAKHLF010000002">
    <property type="protein sequence ID" value="MCZ3844271.1"/>
    <property type="molecule type" value="Genomic_DNA"/>
</dbReference>
<reference evidence="8" key="1">
    <citation type="submission" date="2022-01" db="EMBL/GenBank/DDBJ databases">
        <title>VMRC isolate genome collection.</title>
        <authorList>
            <person name="France M."/>
            <person name="Rutt L."/>
            <person name="Humphrys M."/>
            <person name="Ravel J."/>
        </authorList>
    </citation>
    <scope>NUCLEOTIDE SEQUENCE</scope>
    <source>
        <strain evidence="8">C0127B5</strain>
    </source>
</reference>
<evidence type="ECO:0000256" key="6">
    <source>
        <dbReference type="SAM" id="MobiDB-lite"/>
    </source>
</evidence>
<feature type="compositionally biased region" description="Basic and acidic residues" evidence="6">
    <location>
        <begin position="964"/>
        <end position="974"/>
    </location>
</feature>
<dbReference type="InterPro" id="IPR020840">
    <property type="entry name" value="Extracell_matrix-bd_GA"/>
</dbReference>
<dbReference type="InterPro" id="IPR009063">
    <property type="entry name" value="Ig/albumin-bd_sf"/>
</dbReference>
<feature type="region of interest" description="Disordered" evidence="6">
    <location>
        <begin position="1156"/>
        <end position="1192"/>
    </location>
</feature>
<feature type="region of interest" description="Disordered" evidence="6">
    <location>
        <begin position="1260"/>
        <end position="1300"/>
    </location>
</feature>
<sequence length="1446" mass="157206">MSLLRPLLSNGEATKDTSNEVPGASNVWTSGVLTTQNGPVRAALAGPASSTYKIYLKANTPDSVLSKPLTFTMWARYGSGQDMVSDFSKNLILNDNETTTFSSNKFFKDKDIVNNDGPILDNMTVNYANKSITTRYRINGSLIGNKNNLTLRIRGNDNLLKLIDKVTIGNKTYKLADNTLKYQTGELYINDIGGSSLGFLSSLANRQDFNVTFFLKDDKSFADALTTEYQQFDFLFGIYDSTNYATAYHALDTITNSLSTKTYTTGVKYGTKTYDLSTFKPILDKLIKNKQDNPTTYLTFENKPIAATENNPYEAVKAALESPTFNNLSIAHALVNGADRKQLDNTARFVGDNGARDDLLKYLDVANQVAGYIHLAFPTNSTDFPGLLLSNTRAGTFISASDSDRDGILDITEIDNSYGTNPSVADTDGDGISDGQELIEGRDPGVAPFNWTDANGNQLSIDVDTRAISGQLGNHNYHNEVMQPRTVNLYKVDDTGKKTLIAYTTSAVDQNGSFTLSKFTLNKGDKLVIGYVTPRTNKSLTDKDTILQQAFPTEQFSNEIIVKGKQVTVTFDMNDVSDDENQDIKVEKDSSFNKDALTLPTPSMKAGYSFKEWNTQADGKGTVITADTIFDKDTTVYAIGEKIKLPSPANVKAETRINDKTKKQETIITGKATPGATVTIKDNLGNEIGTGVANDAGNFEIKVNKPLAEGSQISVEASKDGQTSDAVEVTVGQNNFQKGEPLIKPASPTDLTAKTLPDGNSDSTIVAGKGKAGEVVTVKNDADKIIGTGKVNDDGTFSIKTNEVVDPGKSVTVITSNDGLDSDPVSATVSGETFSSIKQAAKDSIDNLTHLNNAQKQSAKDAIEKAITVDEVTDAKNNAISTDNNMKQLSEDPKLAADKTQNPYLNADSEKQQAYDKAVEEANKLLNKESGTSVGADKDSAEVARIKQAVDDAYDALNGNSSLDDAKQKAKETIDQMSDLSDSDRQKAKEKVNQAKTLEEVAKAQKDAQELNDIKAEARYDITELPHLNNAQKQSALDAVKNANTVDDVTIARNNALSTDGNMIELSKDSKLSTDKTQNPYVNADLEKQEAYDKAVKNAYNLLDKEKGTSVGADKDPAEVARIKQTVDDAYDALNGNPNLEDAKKNAKDAVDKNYTNLNDKQKETAKKRIDSAKSEDEVNNADKINSGLNEKMGELKETAKLADETEKTSNYLNADSEKKQVYKEVADNVRETVAPSGDDLSTDQVTKLIDDEAKKRAALNGDAREKAKQELEKNYDDSKAMQDSNTPTPKYSNASEEKKQAFHTALETAKKVLDNSDSTEDEYKTANAELEKAKAELDGQVTDKSNSKFDEALKKGEEVKNNSNASQNQKEVDEATKNLKEVQAVLDNHATVKTLSKLNKNNVKPKKQTLLPQTGAETNPITALGVALLALSAGIFAKKKRDDEA</sequence>
<keyword evidence="3" id="KW-0964">Secreted</keyword>
<comment type="subcellular location">
    <subcellularLocation>
        <location evidence="1">Cell envelope</location>
    </subcellularLocation>
</comment>
<dbReference type="Gene3D" id="2.60.40.4270">
    <property type="entry name" value="Listeria-Bacteroides repeat domain"/>
    <property type="match status" value="1"/>
</dbReference>
<dbReference type="InterPro" id="IPR041498">
    <property type="entry name" value="Big_6"/>
</dbReference>
<evidence type="ECO:0000256" key="3">
    <source>
        <dbReference type="ARBA" id="ARBA00022525"/>
    </source>
</evidence>
<dbReference type="SUPFAM" id="SSF46997">
    <property type="entry name" value="Bacterial immunoglobulin/albumin-binding domains"/>
    <property type="match status" value="4"/>
</dbReference>
<feature type="compositionally biased region" description="Basic and acidic residues" evidence="6">
    <location>
        <begin position="1160"/>
        <end position="1177"/>
    </location>
</feature>
<dbReference type="Gene3D" id="2.60.40.10">
    <property type="entry name" value="Immunoglobulins"/>
    <property type="match status" value="1"/>
</dbReference>
<keyword evidence="5" id="KW-0572">Peptidoglycan-anchor</keyword>
<protein>
    <submittedName>
        <fullName evidence="8">Ig-like domain-containing protein</fullName>
    </submittedName>
</protein>
<dbReference type="SMART" id="SM00844">
    <property type="entry name" value="GA"/>
    <property type="match status" value="4"/>
</dbReference>
<dbReference type="Pfam" id="PF17936">
    <property type="entry name" value="Big_6"/>
    <property type="match status" value="2"/>
</dbReference>
<dbReference type="Pfam" id="PF07554">
    <property type="entry name" value="FIVAR"/>
    <property type="match status" value="5"/>
</dbReference>
<dbReference type="Pfam" id="PF09479">
    <property type="entry name" value="Flg_new"/>
    <property type="match status" value="1"/>
</dbReference>
<dbReference type="InterPro" id="IPR002988">
    <property type="entry name" value="GA_module"/>
</dbReference>
<accession>A0AAP3GVF6</accession>
<dbReference type="RefSeq" id="WP_269255567.1">
    <property type="nucleotide sequence ID" value="NZ_JAKHFH010000003.1"/>
</dbReference>
<feature type="compositionally biased region" description="Basic and acidic residues" evidence="6">
    <location>
        <begin position="1263"/>
        <end position="1281"/>
    </location>
</feature>
<dbReference type="Proteomes" id="UP001213015">
    <property type="component" value="Unassembled WGS sequence"/>
</dbReference>
<keyword evidence="4" id="KW-0732">Signal</keyword>
<dbReference type="PROSITE" id="PS50847">
    <property type="entry name" value="GRAM_POS_ANCHORING"/>
    <property type="match status" value="1"/>
</dbReference>
<feature type="domain" description="Gram-positive cocci surface proteins LPxTG" evidence="7">
    <location>
        <begin position="1412"/>
        <end position="1446"/>
    </location>
</feature>
<evidence type="ECO:0000256" key="1">
    <source>
        <dbReference type="ARBA" id="ARBA00004196"/>
    </source>
</evidence>
<dbReference type="InterPro" id="IPR013378">
    <property type="entry name" value="InlB-like_B-rpt"/>
</dbReference>
<feature type="region of interest" description="Disordered" evidence="6">
    <location>
        <begin position="738"/>
        <end position="758"/>
    </location>
</feature>
<name>A0AAP3GVF6_9LACO</name>
<organism evidence="8 9">
    <name type="scientific">Lactobacillus mulieris</name>
    <dbReference type="NCBI Taxonomy" id="2508708"/>
    <lineage>
        <taxon>Bacteria</taxon>
        <taxon>Bacillati</taxon>
        <taxon>Bacillota</taxon>
        <taxon>Bacilli</taxon>
        <taxon>Lactobacillales</taxon>
        <taxon>Lactobacillaceae</taxon>
        <taxon>Lactobacillus</taxon>
    </lineage>
</organism>
<feature type="compositionally biased region" description="Polar residues" evidence="6">
    <location>
        <begin position="1282"/>
        <end position="1295"/>
    </location>
</feature>
<evidence type="ECO:0000256" key="5">
    <source>
        <dbReference type="ARBA" id="ARBA00023088"/>
    </source>
</evidence>
<dbReference type="GO" id="GO:0030313">
    <property type="term" value="C:cell envelope"/>
    <property type="evidence" value="ECO:0007669"/>
    <property type="project" value="UniProtKB-SubCell"/>
</dbReference>
<comment type="caution">
    <text evidence="8">The sequence shown here is derived from an EMBL/GenBank/DDBJ whole genome shotgun (WGS) entry which is preliminary data.</text>
</comment>
<evidence type="ECO:0000256" key="2">
    <source>
        <dbReference type="ARBA" id="ARBA00022512"/>
    </source>
</evidence>
<evidence type="ECO:0000256" key="4">
    <source>
        <dbReference type="ARBA" id="ARBA00022729"/>
    </source>
</evidence>
<dbReference type="InterPro" id="IPR013783">
    <property type="entry name" value="Ig-like_fold"/>
</dbReference>
<keyword evidence="2" id="KW-0134">Cell wall</keyword>
<feature type="region of interest" description="Disordered" evidence="6">
    <location>
        <begin position="957"/>
        <end position="989"/>
    </location>
</feature>
<feature type="region of interest" description="Disordered" evidence="6">
    <location>
        <begin position="1355"/>
        <end position="1377"/>
    </location>
</feature>
<proteinExistence type="predicted"/>
<evidence type="ECO:0000313" key="9">
    <source>
        <dbReference type="Proteomes" id="UP001213015"/>
    </source>
</evidence>
<dbReference type="InterPro" id="IPR019931">
    <property type="entry name" value="LPXTG_anchor"/>
</dbReference>
<evidence type="ECO:0000313" key="8">
    <source>
        <dbReference type="EMBL" id="MCZ3844271.1"/>
    </source>
</evidence>
<feature type="region of interest" description="Disordered" evidence="6">
    <location>
        <begin position="1"/>
        <end position="25"/>
    </location>
</feature>
<dbReference type="Gene3D" id="1.20.120.1850">
    <property type="entry name" value="Ebh helix bundles repeating unit (S and A modules)"/>
    <property type="match status" value="1"/>
</dbReference>
<evidence type="ECO:0000259" key="7">
    <source>
        <dbReference type="PROSITE" id="PS50847"/>
    </source>
</evidence>